<evidence type="ECO:0000313" key="11">
    <source>
        <dbReference type="EMBL" id="CAB5230843.1"/>
    </source>
</evidence>
<name>A0A6J5LS39_9CAUD</name>
<dbReference type="EMBL" id="LR796305">
    <property type="protein sequence ID" value="CAB4135806.1"/>
    <property type="molecule type" value="Genomic_DNA"/>
</dbReference>
<dbReference type="InterPro" id="IPR056908">
    <property type="entry name" value="Gp80-like"/>
</dbReference>
<dbReference type="EMBL" id="LR797130">
    <property type="protein sequence ID" value="CAB4188709.1"/>
    <property type="molecule type" value="Genomic_DNA"/>
</dbReference>
<organism evidence="1">
    <name type="scientific">uncultured Caudovirales phage</name>
    <dbReference type="NCBI Taxonomy" id="2100421"/>
    <lineage>
        <taxon>Viruses</taxon>
        <taxon>Duplodnaviria</taxon>
        <taxon>Heunggongvirae</taxon>
        <taxon>Uroviricota</taxon>
        <taxon>Caudoviricetes</taxon>
        <taxon>Peduoviridae</taxon>
        <taxon>Maltschvirus</taxon>
        <taxon>Maltschvirus maltsch</taxon>
    </lineage>
</organism>
<protein>
    <submittedName>
        <fullName evidence="1">Uncharacterized protein</fullName>
    </submittedName>
</protein>
<dbReference type="EMBL" id="LR797434">
    <property type="protein sequence ID" value="CAB4215915.1"/>
    <property type="molecule type" value="Genomic_DNA"/>
</dbReference>
<evidence type="ECO:0000313" key="4">
    <source>
        <dbReference type="EMBL" id="CAB4161629.1"/>
    </source>
</evidence>
<dbReference type="EMBL" id="LR796709">
    <property type="protein sequence ID" value="CAB4161629.1"/>
    <property type="molecule type" value="Genomic_DNA"/>
</dbReference>
<evidence type="ECO:0000313" key="1">
    <source>
        <dbReference type="EMBL" id="CAB4135806.1"/>
    </source>
</evidence>
<reference evidence="1" key="1">
    <citation type="submission" date="2020-04" db="EMBL/GenBank/DDBJ databases">
        <authorList>
            <person name="Chiriac C."/>
            <person name="Salcher M."/>
            <person name="Ghai R."/>
            <person name="Kavagutti S V."/>
        </authorList>
    </citation>
    <scope>NUCLEOTIDE SEQUENCE</scope>
</reference>
<evidence type="ECO:0000313" key="3">
    <source>
        <dbReference type="EMBL" id="CAB4151054.1"/>
    </source>
</evidence>
<dbReference type="EMBL" id="LR797492">
    <property type="protein sequence ID" value="CAB4220206.1"/>
    <property type="molecule type" value="Genomic_DNA"/>
</dbReference>
<accession>A0A6J5LS39</accession>
<sequence length="127" mass="12933">MAGNLSDYLENKLLDHFLGTTTFTKPTTVYVGLYTVAPTDAGGGTQVTGGSYARQTATFSAAASGTTSNTANIDFAGMPAATTVAIGVFDALTSGNLLLWGTLTANKTTDAGDTLRIATGDLDISID</sequence>
<dbReference type="EMBL" id="LR796917">
    <property type="protein sequence ID" value="CAB4175037.1"/>
    <property type="molecule type" value="Genomic_DNA"/>
</dbReference>
<gene>
    <name evidence="6" type="ORF">UFOVP1031_71</name>
    <name evidence="7" type="ORF">UFOVP1172_64</name>
    <name evidence="8" type="ORF">UFOVP1240_126</name>
    <name evidence="9" type="ORF">UFOVP1486_26</name>
    <name evidence="11" type="ORF">UFOVP1578_143</name>
    <name evidence="10" type="ORF">UFOVP1630_135</name>
    <name evidence="1" type="ORF">UFOVP288_143</name>
    <name evidence="2" type="ORF">UFOVP483_53</name>
    <name evidence="3" type="ORF">UFOVP573_129</name>
    <name evidence="4" type="ORF">UFOVP769_143</name>
    <name evidence="5" type="ORF">UFOVP962_111</name>
</gene>
<evidence type="ECO:0000313" key="9">
    <source>
        <dbReference type="EMBL" id="CAB4215915.1"/>
    </source>
</evidence>
<dbReference type="EMBL" id="LR796548">
    <property type="protein sequence ID" value="CAB4151054.1"/>
    <property type="molecule type" value="Genomic_DNA"/>
</dbReference>
<dbReference type="EMBL" id="LR797180">
    <property type="protein sequence ID" value="CAB4192050.1"/>
    <property type="molecule type" value="Genomic_DNA"/>
</dbReference>
<evidence type="ECO:0000313" key="8">
    <source>
        <dbReference type="EMBL" id="CAB4192050.1"/>
    </source>
</evidence>
<dbReference type="EMBL" id="LR796461">
    <property type="protein sequence ID" value="CAB4146091.1"/>
    <property type="molecule type" value="Genomic_DNA"/>
</dbReference>
<dbReference type="EMBL" id="LR798423">
    <property type="protein sequence ID" value="CAB5230843.1"/>
    <property type="molecule type" value="Genomic_DNA"/>
</dbReference>
<evidence type="ECO:0000313" key="7">
    <source>
        <dbReference type="EMBL" id="CAB4188709.1"/>
    </source>
</evidence>
<evidence type="ECO:0000313" key="6">
    <source>
        <dbReference type="EMBL" id="CAB4179344.1"/>
    </source>
</evidence>
<evidence type="ECO:0000313" key="10">
    <source>
        <dbReference type="EMBL" id="CAB4220206.1"/>
    </source>
</evidence>
<dbReference type="EMBL" id="LR796980">
    <property type="protein sequence ID" value="CAB4179344.1"/>
    <property type="molecule type" value="Genomic_DNA"/>
</dbReference>
<dbReference type="Pfam" id="PF23140">
    <property type="entry name" value="Gp80"/>
    <property type="match status" value="1"/>
</dbReference>
<proteinExistence type="predicted"/>
<evidence type="ECO:0000313" key="2">
    <source>
        <dbReference type="EMBL" id="CAB4146091.1"/>
    </source>
</evidence>
<evidence type="ECO:0000313" key="5">
    <source>
        <dbReference type="EMBL" id="CAB4175037.1"/>
    </source>
</evidence>